<feature type="signal peptide" evidence="1">
    <location>
        <begin position="1"/>
        <end position="19"/>
    </location>
</feature>
<dbReference type="EMBL" id="JACAGB010000120">
    <property type="protein sequence ID" value="KAF6268778.1"/>
    <property type="molecule type" value="Genomic_DNA"/>
</dbReference>
<dbReference type="PANTHER" id="PTHR10041">
    <property type="entry name" value="COLIPASE"/>
    <property type="match status" value="1"/>
</dbReference>
<dbReference type="GO" id="GO:0005576">
    <property type="term" value="C:extracellular region"/>
    <property type="evidence" value="ECO:0007669"/>
    <property type="project" value="InterPro"/>
</dbReference>
<dbReference type="Pfam" id="PF15083">
    <property type="entry name" value="Colipase-like"/>
    <property type="match status" value="1"/>
</dbReference>
<evidence type="ECO:0000256" key="1">
    <source>
        <dbReference type="SAM" id="SignalP"/>
    </source>
</evidence>
<evidence type="ECO:0000313" key="3">
    <source>
        <dbReference type="Proteomes" id="UP000558488"/>
    </source>
</evidence>
<comment type="caution">
    <text evidence="2">The sequence shown here is derived from an EMBL/GenBank/DDBJ whole genome shotgun (WGS) entry which is preliminary data.</text>
</comment>
<keyword evidence="1" id="KW-0732">Signal</keyword>
<dbReference type="PANTHER" id="PTHR10041:SF5">
    <property type="entry name" value="LEUCINE-RICH COLIPASE-LIKE PROTEIN 1"/>
    <property type="match status" value="1"/>
</dbReference>
<dbReference type="InterPro" id="IPR001981">
    <property type="entry name" value="Colipase"/>
</dbReference>
<proteinExistence type="predicted"/>
<dbReference type="Gene3D" id="4.10.40.50">
    <property type="match status" value="1"/>
</dbReference>
<keyword evidence="3" id="KW-1185">Reference proteome</keyword>
<evidence type="ECO:0000313" key="2">
    <source>
        <dbReference type="EMBL" id="KAF6268778.1"/>
    </source>
</evidence>
<name>A0A7J7QXX6_PIPKU</name>
<accession>A0A7J7QXX6</accession>
<sequence>MALTGCLLLLLLCARPVSAVTMENKILVVSFKKIGEPCVHNVECQSGCCTTNSLNPQKFCTTQTLLGQCLPWRKPIGYSCTDKTECSSNCCVTNNYNPFLFCTPRNIFLQCLEWRKPNHDHCEDHTECRSLCCLRLTEASSPRCVRRSGLLARCLPQ</sequence>
<feature type="chain" id="PRO_5029532046" evidence="1">
    <location>
        <begin position="20"/>
        <end position="157"/>
    </location>
</feature>
<dbReference type="GO" id="GO:0007586">
    <property type="term" value="P:digestion"/>
    <property type="evidence" value="ECO:0007669"/>
    <property type="project" value="InterPro"/>
</dbReference>
<reference evidence="2 3" key="1">
    <citation type="journal article" date="2020" name="Nature">
        <title>Six reference-quality genomes reveal evolution of bat adaptations.</title>
        <authorList>
            <person name="Jebb D."/>
            <person name="Huang Z."/>
            <person name="Pippel M."/>
            <person name="Hughes G.M."/>
            <person name="Lavrichenko K."/>
            <person name="Devanna P."/>
            <person name="Winkler S."/>
            <person name="Jermiin L.S."/>
            <person name="Skirmuntt E.C."/>
            <person name="Katzourakis A."/>
            <person name="Burkitt-Gray L."/>
            <person name="Ray D.A."/>
            <person name="Sullivan K.A.M."/>
            <person name="Roscito J.G."/>
            <person name="Kirilenko B.M."/>
            <person name="Davalos L.M."/>
            <person name="Corthals A.P."/>
            <person name="Power M.L."/>
            <person name="Jones G."/>
            <person name="Ransome R.D."/>
            <person name="Dechmann D.K.N."/>
            <person name="Locatelli A.G."/>
            <person name="Puechmaille S.J."/>
            <person name="Fedrigo O."/>
            <person name="Jarvis E.D."/>
            <person name="Hiller M."/>
            <person name="Vernes S.C."/>
            <person name="Myers E.W."/>
            <person name="Teeling E.C."/>
        </authorList>
    </citation>
    <scope>NUCLEOTIDE SEQUENCE [LARGE SCALE GENOMIC DNA]</scope>
    <source>
        <strain evidence="2">MPipKuh1</strain>
        <tissue evidence="2">Flight muscle</tissue>
    </source>
</reference>
<dbReference type="GO" id="GO:0016042">
    <property type="term" value="P:lipid catabolic process"/>
    <property type="evidence" value="ECO:0007669"/>
    <property type="project" value="InterPro"/>
</dbReference>
<dbReference type="AlphaFoldDB" id="A0A7J7QXX6"/>
<dbReference type="Proteomes" id="UP000558488">
    <property type="component" value="Unassembled WGS sequence"/>
</dbReference>
<organism evidence="2 3">
    <name type="scientific">Pipistrellus kuhlii</name>
    <name type="common">Kuhl's pipistrelle</name>
    <dbReference type="NCBI Taxonomy" id="59472"/>
    <lineage>
        <taxon>Eukaryota</taxon>
        <taxon>Metazoa</taxon>
        <taxon>Chordata</taxon>
        <taxon>Craniata</taxon>
        <taxon>Vertebrata</taxon>
        <taxon>Euteleostomi</taxon>
        <taxon>Mammalia</taxon>
        <taxon>Eutheria</taxon>
        <taxon>Laurasiatheria</taxon>
        <taxon>Chiroptera</taxon>
        <taxon>Yangochiroptera</taxon>
        <taxon>Vespertilionidae</taxon>
        <taxon>Pipistrellus</taxon>
    </lineage>
</organism>
<protein>
    <submittedName>
        <fullName evidence="2">Leucine rich colipase like 1</fullName>
    </submittedName>
</protein>
<gene>
    <name evidence="2" type="ORF">mPipKuh1_010886</name>
</gene>
<dbReference type="GO" id="GO:0008047">
    <property type="term" value="F:enzyme activator activity"/>
    <property type="evidence" value="ECO:0007669"/>
    <property type="project" value="InterPro"/>
</dbReference>